<dbReference type="PANTHER" id="PTHR43162:SF1">
    <property type="entry name" value="PRESTALK A DIFFERENTIATION PROTEIN A"/>
    <property type="match status" value="1"/>
</dbReference>
<dbReference type="OrthoDB" id="4457504at2"/>
<accession>A0A3N1D1I6</accession>
<proteinExistence type="predicted"/>
<dbReference type="AlphaFoldDB" id="A0A3N1D1I6"/>
<dbReference type="SUPFAM" id="SSF51735">
    <property type="entry name" value="NAD(P)-binding Rossmann-fold domains"/>
    <property type="match status" value="1"/>
</dbReference>
<evidence type="ECO:0000259" key="1">
    <source>
        <dbReference type="Pfam" id="PF05368"/>
    </source>
</evidence>
<evidence type="ECO:0000313" key="3">
    <source>
        <dbReference type="Proteomes" id="UP000272400"/>
    </source>
</evidence>
<protein>
    <submittedName>
        <fullName evidence="2">Uncharacterized protein YbjT (DUF2867 family)</fullName>
    </submittedName>
</protein>
<dbReference type="RefSeq" id="WP_123666686.1">
    <property type="nucleotide sequence ID" value="NZ_RJKE01000001.1"/>
</dbReference>
<feature type="domain" description="NmrA-like" evidence="1">
    <location>
        <begin position="2"/>
        <end position="241"/>
    </location>
</feature>
<evidence type="ECO:0000313" key="2">
    <source>
        <dbReference type="EMBL" id="ROO87397.1"/>
    </source>
</evidence>
<sequence length="287" mass="30315">MNIAIIGGTGTVGTPLLTWLSRSGAHVTALARTPDSARRVRAAGGTPLLGDLDDGEAIGRLIADADSVLLLTANTPGQLDQEIRVIDVNASTRRAPVVKVSVPAASADSPLAIARTHHAAEEHLRGCGVDHMIVRPGWFMQNLHLVAERAGRTGVLALPIGDGPIAAVDARDIAHVCGVLLTEPSRFAGRDLHVVGAQDVTGTSMAAALSRAAGHDLSFRDISRQEFQRSLVEDGHGEDLVDDLGFLYDVVIRNGFLAGPNDSVHEITGRSALTFPSFAQEHTEWFA</sequence>
<dbReference type="InterPro" id="IPR036291">
    <property type="entry name" value="NAD(P)-bd_dom_sf"/>
</dbReference>
<name>A0A3N1D1I6_9ACTN</name>
<dbReference type="InterPro" id="IPR008030">
    <property type="entry name" value="NmrA-like"/>
</dbReference>
<dbReference type="Proteomes" id="UP000272400">
    <property type="component" value="Unassembled WGS sequence"/>
</dbReference>
<dbReference type="Gene3D" id="3.90.25.10">
    <property type="entry name" value="UDP-galactose 4-epimerase, domain 1"/>
    <property type="match status" value="1"/>
</dbReference>
<keyword evidence="3" id="KW-1185">Reference proteome</keyword>
<dbReference type="InterPro" id="IPR051604">
    <property type="entry name" value="Ergot_Alk_Oxidoreductase"/>
</dbReference>
<dbReference type="Pfam" id="PF05368">
    <property type="entry name" value="NmrA"/>
    <property type="match status" value="1"/>
</dbReference>
<dbReference type="PANTHER" id="PTHR43162">
    <property type="match status" value="1"/>
</dbReference>
<organism evidence="2 3">
    <name type="scientific">Actinocorallia herbida</name>
    <dbReference type="NCBI Taxonomy" id="58109"/>
    <lineage>
        <taxon>Bacteria</taxon>
        <taxon>Bacillati</taxon>
        <taxon>Actinomycetota</taxon>
        <taxon>Actinomycetes</taxon>
        <taxon>Streptosporangiales</taxon>
        <taxon>Thermomonosporaceae</taxon>
        <taxon>Actinocorallia</taxon>
    </lineage>
</organism>
<gene>
    <name evidence="2" type="ORF">EDD29_5004</name>
</gene>
<dbReference type="EMBL" id="RJKE01000001">
    <property type="protein sequence ID" value="ROO87397.1"/>
    <property type="molecule type" value="Genomic_DNA"/>
</dbReference>
<dbReference type="Gene3D" id="3.40.50.720">
    <property type="entry name" value="NAD(P)-binding Rossmann-like Domain"/>
    <property type="match status" value="1"/>
</dbReference>
<reference evidence="2 3" key="1">
    <citation type="submission" date="2018-11" db="EMBL/GenBank/DDBJ databases">
        <title>Sequencing the genomes of 1000 actinobacteria strains.</title>
        <authorList>
            <person name="Klenk H.-P."/>
        </authorList>
    </citation>
    <scope>NUCLEOTIDE SEQUENCE [LARGE SCALE GENOMIC DNA]</scope>
    <source>
        <strain evidence="2 3">DSM 44254</strain>
    </source>
</reference>
<comment type="caution">
    <text evidence="2">The sequence shown here is derived from an EMBL/GenBank/DDBJ whole genome shotgun (WGS) entry which is preliminary data.</text>
</comment>